<dbReference type="Proteomes" id="UP000779574">
    <property type="component" value="Unassembled WGS sequence"/>
</dbReference>
<reference evidence="3" key="2">
    <citation type="submission" date="2021-08" db="EMBL/GenBank/DDBJ databases">
        <authorList>
            <person name="Gostincar C."/>
            <person name="Sun X."/>
            <person name="Song Z."/>
            <person name="Gunde-Cimerman N."/>
        </authorList>
    </citation>
    <scope>NUCLEOTIDE SEQUENCE</scope>
    <source>
        <strain evidence="3">EXF-9911</strain>
    </source>
</reference>
<dbReference type="PANTHER" id="PTHR46622">
    <property type="entry name" value="DNA-DEPENDENT METALLOPROTEASE WSS1"/>
    <property type="match status" value="1"/>
</dbReference>
<dbReference type="GO" id="GO:0006281">
    <property type="term" value="P:DNA repair"/>
    <property type="evidence" value="ECO:0007669"/>
    <property type="project" value="TreeGrafter"/>
</dbReference>
<proteinExistence type="predicted"/>
<feature type="compositionally biased region" description="Polar residues" evidence="1">
    <location>
        <begin position="328"/>
        <end position="342"/>
    </location>
</feature>
<feature type="region of interest" description="Disordered" evidence="1">
    <location>
        <begin position="307"/>
        <end position="435"/>
    </location>
</feature>
<name>A0A9P8JAV1_AURME</name>
<evidence type="ECO:0000313" key="4">
    <source>
        <dbReference type="Proteomes" id="UP000779574"/>
    </source>
</evidence>
<sequence>MSNMNKVLGFERINERKKRPNALINFIKPLESPDKALAQDFLERVAAICYPIMKQNHIVVMALEEYPPNPEFIGRNFNAGEVIQLVLKAPHTNQWLPFKHVQMVMMHELAHCKQMNHSRAFWKVRNAYADELKVLWDKAYTGEGLWGKGQSLITGQYMTNHMPEAANTPASLCGGTFRSSGGRKRRRKGDAPRITYAERQQRRIAKKFGVNGVALGDDEGARAKLEADQKGGKPAVKPRVAGSKRGRELRAAAALARFENVKKEAVKAEPKIETTSDDDYETDSDYEYTTIERTMNPEDGNMVRVCENEDSEDKDAQREFDELREIDQATSKSHANSSTQPLSKGKAKQMIPDDDASTESDDDQDLDAPRSFTKLPTKTQPVLEDLSTDSEDEIQDITAIVQEKGKQKGNKISEKPSSSSIQAEKGSNPSQQPLVDIKDEATASEDEKNVINFIAPTASSAPSSSATINSTEVGTTAIQSKPEERPAVAPSSTCRICSLENESTAAMCAACSHVLKPALMPNCWKCTSTDCQNVGYVNPGDYGVCGLCGSTKPK</sequence>
<dbReference type="GO" id="GO:0008237">
    <property type="term" value="F:metallopeptidase activity"/>
    <property type="evidence" value="ECO:0007669"/>
    <property type="project" value="TreeGrafter"/>
</dbReference>
<dbReference type="EMBL" id="JAHFXF010000178">
    <property type="protein sequence ID" value="KAG9693910.1"/>
    <property type="molecule type" value="Genomic_DNA"/>
</dbReference>
<feature type="compositionally biased region" description="Polar residues" evidence="1">
    <location>
        <begin position="415"/>
        <end position="433"/>
    </location>
</feature>
<feature type="compositionally biased region" description="Basic and acidic residues" evidence="1">
    <location>
        <begin position="314"/>
        <end position="327"/>
    </location>
</feature>
<evidence type="ECO:0000259" key="2">
    <source>
        <dbReference type="PROSITE" id="PS51397"/>
    </source>
</evidence>
<organism evidence="3 4">
    <name type="scientific">Aureobasidium melanogenum</name>
    <name type="common">Aureobasidium pullulans var. melanogenum</name>
    <dbReference type="NCBI Taxonomy" id="46634"/>
    <lineage>
        <taxon>Eukaryota</taxon>
        <taxon>Fungi</taxon>
        <taxon>Dikarya</taxon>
        <taxon>Ascomycota</taxon>
        <taxon>Pezizomycotina</taxon>
        <taxon>Dothideomycetes</taxon>
        <taxon>Dothideomycetidae</taxon>
        <taxon>Dothideales</taxon>
        <taxon>Saccotheciaceae</taxon>
        <taxon>Aureobasidium</taxon>
    </lineage>
</organism>
<protein>
    <submittedName>
        <fullName evidence="3">WLM domain-containing protein</fullName>
    </submittedName>
</protein>
<evidence type="ECO:0000256" key="1">
    <source>
        <dbReference type="SAM" id="MobiDB-lite"/>
    </source>
</evidence>
<feature type="compositionally biased region" description="Polar residues" evidence="1">
    <location>
        <begin position="468"/>
        <end position="479"/>
    </location>
</feature>
<feature type="region of interest" description="Disordered" evidence="1">
    <location>
        <begin position="264"/>
        <end position="283"/>
    </location>
</feature>
<comment type="caution">
    <text evidence="3">The sequence shown here is derived from an EMBL/GenBank/DDBJ whole genome shotgun (WGS) entry which is preliminary data.</text>
</comment>
<reference evidence="3" key="1">
    <citation type="journal article" date="2021" name="J Fungi (Basel)">
        <title>Virulence traits and population genomics of the black yeast Aureobasidium melanogenum.</title>
        <authorList>
            <person name="Cernosa A."/>
            <person name="Sun X."/>
            <person name="Gostincar C."/>
            <person name="Fang C."/>
            <person name="Gunde-Cimerman N."/>
            <person name="Song Z."/>
        </authorList>
    </citation>
    <scope>NUCLEOTIDE SEQUENCE</scope>
    <source>
        <strain evidence="3">EXF-9911</strain>
    </source>
</reference>
<feature type="compositionally biased region" description="Acidic residues" evidence="1">
    <location>
        <begin position="352"/>
        <end position="366"/>
    </location>
</feature>
<dbReference type="InterPro" id="IPR013536">
    <property type="entry name" value="WLM_dom"/>
</dbReference>
<dbReference type="GO" id="GO:0005634">
    <property type="term" value="C:nucleus"/>
    <property type="evidence" value="ECO:0007669"/>
    <property type="project" value="TreeGrafter"/>
</dbReference>
<dbReference type="Pfam" id="PF08325">
    <property type="entry name" value="WLM"/>
    <property type="match status" value="1"/>
</dbReference>
<gene>
    <name evidence="3" type="ORF">KCU76_g5650</name>
</gene>
<dbReference type="PANTHER" id="PTHR46622:SF1">
    <property type="entry name" value="DNA-DEPENDENT METALLOPROTEASE WSS1"/>
    <property type="match status" value="1"/>
</dbReference>
<feature type="compositionally biased region" description="Basic and acidic residues" evidence="1">
    <location>
        <begin position="264"/>
        <end position="274"/>
    </location>
</feature>
<feature type="non-terminal residue" evidence="3">
    <location>
        <position position="554"/>
    </location>
</feature>
<feature type="compositionally biased region" description="Acidic residues" evidence="1">
    <location>
        <begin position="386"/>
        <end position="395"/>
    </location>
</feature>
<accession>A0A9P8JAV1</accession>
<dbReference type="PROSITE" id="PS51397">
    <property type="entry name" value="WLM"/>
    <property type="match status" value="1"/>
</dbReference>
<evidence type="ECO:0000313" key="3">
    <source>
        <dbReference type="EMBL" id="KAG9693910.1"/>
    </source>
</evidence>
<feature type="region of interest" description="Disordered" evidence="1">
    <location>
        <begin position="225"/>
        <end position="245"/>
    </location>
</feature>
<dbReference type="Gene3D" id="3.30.2010.10">
    <property type="entry name" value="Metalloproteases ('zincins'), catalytic domain"/>
    <property type="match status" value="1"/>
</dbReference>
<feature type="region of interest" description="Disordered" evidence="1">
    <location>
        <begin position="459"/>
        <end position="486"/>
    </location>
</feature>
<feature type="domain" description="WLM" evidence="2">
    <location>
        <begin position="15"/>
        <end position="259"/>
    </location>
</feature>
<dbReference type="AlphaFoldDB" id="A0A9P8JAV1"/>
<feature type="compositionally biased region" description="Basic and acidic residues" evidence="1">
    <location>
        <begin position="403"/>
        <end position="414"/>
    </location>
</feature>
<dbReference type="InterPro" id="IPR053000">
    <property type="entry name" value="WSS1-like_metalloprotease"/>
</dbReference>
<dbReference type="OrthoDB" id="447842at2759"/>